<dbReference type="GO" id="GO:0016787">
    <property type="term" value="F:hydrolase activity"/>
    <property type="evidence" value="ECO:0007669"/>
    <property type="project" value="UniProtKB-KW"/>
</dbReference>
<dbReference type="GO" id="GO:0071966">
    <property type="term" value="P:fungal-type cell wall polysaccharide metabolic process"/>
    <property type="evidence" value="ECO:0007669"/>
    <property type="project" value="TreeGrafter"/>
</dbReference>
<dbReference type="AlphaFoldDB" id="A0A6A6Q1L0"/>
<evidence type="ECO:0000313" key="5">
    <source>
        <dbReference type="Proteomes" id="UP000799767"/>
    </source>
</evidence>
<evidence type="ECO:0000256" key="1">
    <source>
        <dbReference type="SAM" id="Phobius"/>
    </source>
</evidence>
<protein>
    <submittedName>
        <fullName evidence="4">Glycosyl hydrolase catalytic core-domain-containing protein</fullName>
    </submittedName>
</protein>
<dbReference type="Pfam" id="PF11790">
    <property type="entry name" value="Glyco_hydro_cc"/>
    <property type="match status" value="1"/>
</dbReference>
<keyword evidence="1" id="KW-1133">Transmembrane helix</keyword>
<dbReference type="OrthoDB" id="43654at2759"/>
<dbReference type="RefSeq" id="XP_033592443.1">
    <property type="nucleotide sequence ID" value="XM_033733133.1"/>
</dbReference>
<reference evidence="4" key="1">
    <citation type="journal article" date="2020" name="Stud. Mycol.">
        <title>101 Dothideomycetes genomes: a test case for predicting lifestyles and emergence of pathogens.</title>
        <authorList>
            <person name="Haridas S."/>
            <person name="Albert R."/>
            <person name="Binder M."/>
            <person name="Bloem J."/>
            <person name="Labutti K."/>
            <person name="Salamov A."/>
            <person name="Andreopoulos B."/>
            <person name="Baker S."/>
            <person name="Barry K."/>
            <person name="Bills G."/>
            <person name="Bluhm B."/>
            <person name="Cannon C."/>
            <person name="Castanera R."/>
            <person name="Culley D."/>
            <person name="Daum C."/>
            <person name="Ezra D."/>
            <person name="Gonzalez J."/>
            <person name="Henrissat B."/>
            <person name="Kuo A."/>
            <person name="Liang C."/>
            <person name="Lipzen A."/>
            <person name="Lutzoni F."/>
            <person name="Magnuson J."/>
            <person name="Mondo S."/>
            <person name="Nolan M."/>
            <person name="Ohm R."/>
            <person name="Pangilinan J."/>
            <person name="Park H.-J."/>
            <person name="Ramirez L."/>
            <person name="Alfaro M."/>
            <person name="Sun H."/>
            <person name="Tritt A."/>
            <person name="Yoshinaga Y."/>
            <person name="Zwiers L.-H."/>
            <person name="Turgeon B."/>
            <person name="Goodwin S."/>
            <person name="Spatafora J."/>
            <person name="Crous P."/>
            <person name="Grigoriev I."/>
        </authorList>
    </citation>
    <scope>NUCLEOTIDE SEQUENCE</scope>
    <source>
        <strain evidence="4">CBS 113389</strain>
    </source>
</reference>
<dbReference type="InterPro" id="IPR017853">
    <property type="entry name" value="GH"/>
</dbReference>
<dbReference type="PANTHER" id="PTHR34154:SF3">
    <property type="entry name" value="ALKALI-SENSITIVE LINKAGE PROTEIN 1"/>
    <property type="match status" value="1"/>
</dbReference>
<organism evidence="4 5">
    <name type="scientific">Neohortaea acidophila</name>
    <dbReference type="NCBI Taxonomy" id="245834"/>
    <lineage>
        <taxon>Eukaryota</taxon>
        <taxon>Fungi</taxon>
        <taxon>Dikarya</taxon>
        <taxon>Ascomycota</taxon>
        <taxon>Pezizomycotina</taxon>
        <taxon>Dothideomycetes</taxon>
        <taxon>Dothideomycetidae</taxon>
        <taxon>Mycosphaerellales</taxon>
        <taxon>Teratosphaeriaceae</taxon>
        <taxon>Neohortaea</taxon>
    </lineage>
</organism>
<dbReference type="GeneID" id="54474135"/>
<feature type="chain" id="PRO_5025529570" evidence="2">
    <location>
        <begin position="16"/>
        <end position="304"/>
    </location>
</feature>
<dbReference type="SUPFAM" id="SSF51445">
    <property type="entry name" value="(Trans)glycosidases"/>
    <property type="match status" value="1"/>
</dbReference>
<feature type="transmembrane region" description="Helical" evidence="1">
    <location>
        <begin position="284"/>
        <end position="303"/>
    </location>
</feature>
<gene>
    <name evidence="4" type="ORF">BDY17DRAFT_294387</name>
</gene>
<sequence>MLLCTLLYGLPIALAGNLTSSKRGLVYTWSDGYSDGLWDQAESDLTWYYNYASTPVNSFNSRLSYVPMLWGAGPQYNSFYSTVKGLLGSGSNIDYVLAFNEPDLCGPASEGGSCVGAQHAAQIWQAEIEPLKQQHGLQLGAPAVTQGGAWWLQDFFKACAGKCTVDFLPLHYYGDFVGLAAYLGAVHATYPQLPLWLTEFAEPNVTVLGAQQFYNQSVAFLDALDYLARYAYFGSFPANDASSWVGPNGSMLDNGGHLTDIGAWYLGFNATGRGPESGGVVVPGVTWISLLAFVLVWSAVFCFG</sequence>
<dbReference type="Gene3D" id="3.20.20.80">
    <property type="entry name" value="Glycosidases"/>
    <property type="match status" value="1"/>
</dbReference>
<accession>A0A6A6Q1L0</accession>
<feature type="signal peptide" evidence="2">
    <location>
        <begin position="1"/>
        <end position="15"/>
    </location>
</feature>
<dbReference type="GO" id="GO:0009277">
    <property type="term" value="C:fungal-type cell wall"/>
    <property type="evidence" value="ECO:0007669"/>
    <property type="project" value="TreeGrafter"/>
</dbReference>
<dbReference type="EMBL" id="MU001633">
    <property type="protein sequence ID" value="KAF2485874.1"/>
    <property type="molecule type" value="Genomic_DNA"/>
</dbReference>
<evidence type="ECO:0000256" key="2">
    <source>
        <dbReference type="SAM" id="SignalP"/>
    </source>
</evidence>
<feature type="domain" description="Asl1-like glycosyl hydrolase catalytic" evidence="3">
    <location>
        <begin position="24"/>
        <end position="265"/>
    </location>
</feature>
<evidence type="ECO:0000259" key="3">
    <source>
        <dbReference type="Pfam" id="PF11790"/>
    </source>
</evidence>
<keyword evidence="5" id="KW-1185">Reference proteome</keyword>
<dbReference type="Proteomes" id="UP000799767">
    <property type="component" value="Unassembled WGS sequence"/>
</dbReference>
<keyword evidence="2" id="KW-0732">Signal</keyword>
<dbReference type="InterPro" id="IPR053183">
    <property type="entry name" value="ASL1"/>
</dbReference>
<dbReference type="PANTHER" id="PTHR34154">
    <property type="entry name" value="ALKALI-SENSITIVE LINKAGE PROTEIN 1"/>
    <property type="match status" value="1"/>
</dbReference>
<keyword evidence="4" id="KW-0378">Hydrolase</keyword>
<name>A0A6A6Q1L0_9PEZI</name>
<evidence type="ECO:0000313" key="4">
    <source>
        <dbReference type="EMBL" id="KAF2485874.1"/>
    </source>
</evidence>
<dbReference type="InterPro" id="IPR024655">
    <property type="entry name" value="Asl1_glyco_hydro_catalytic"/>
</dbReference>
<proteinExistence type="predicted"/>
<keyword evidence="1" id="KW-0472">Membrane</keyword>
<keyword evidence="1" id="KW-0812">Transmembrane</keyword>